<proteinExistence type="predicted"/>
<evidence type="ECO:0000313" key="5">
    <source>
        <dbReference type="Proteomes" id="UP000036987"/>
    </source>
</evidence>
<dbReference type="GO" id="GO:0051301">
    <property type="term" value="P:cell division"/>
    <property type="evidence" value="ECO:0007669"/>
    <property type="project" value="UniProtKB-KW"/>
</dbReference>
<keyword evidence="2" id="KW-0131">Cell cycle</keyword>
<dbReference type="EMBL" id="LFYR01001044">
    <property type="protein sequence ID" value="KMZ65371.1"/>
    <property type="molecule type" value="Genomic_DNA"/>
</dbReference>
<comment type="caution">
    <text evidence="4">The sequence shown here is derived from an EMBL/GenBank/DDBJ whole genome shotgun (WGS) entry which is preliminary data.</text>
</comment>
<evidence type="ECO:0000259" key="3">
    <source>
        <dbReference type="Pfam" id="PF09759"/>
    </source>
</evidence>
<evidence type="ECO:0000313" key="4">
    <source>
        <dbReference type="EMBL" id="KMZ65371.1"/>
    </source>
</evidence>
<dbReference type="InterPro" id="IPR051374">
    <property type="entry name" value="Ataxin-10/CTR86_families"/>
</dbReference>
<dbReference type="STRING" id="29655.A0A0K9P8M5"/>
<gene>
    <name evidence="4" type="ORF">ZOSMA_324G00250</name>
</gene>
<feature type="domain" description="Ataxin-10" evidence="3">
    <location>
        <begin position="367"/>
        <end position="460"/>
    </location>
</feature>
<organism evidence="4 5">
    <name type="scientific">Zostera marina</name>
    <name type="common">Eelgrass</name>
    <dbReference type="NCBI Taxonomy" id="29655"/>
    <lineage>
        <taxon>Eukaryota</taxon>
        <taxon>Viridiplantae</taxon>
        <taxon>Streptophyta</taxon>
        <taxon>Embryophyta</taxon>
        <taxon>Tracheophyta</taxon>
        <taxon>Spermatophyta</taxon>
        <taxon>Magnoliopsida</taxon>
        <taxon>Liliopsida</taxon>
        <taxon>Zosteraceae</taxon>
        <taxon>Zostera</taxon>
    </lineage>
</organism>
<protein>
    <submittedName>
        <fullName evidence="4">Ataxin-10</fullName>
    </submittedName>
</protein>
<dbReference type="Pfam" id="PF09759">
    <property type="entry name" value="Atx10homo_assoc"/>
    <property type="match status" value="1"/>
</dbReference>
<evidence type="ECO:0000256" key="2">
    <source>
        <dbReference type="ARBA" id="ARBA00023306"/>
    </source>
</evidence>
<dbReference type="OMA" id="CAWESPP"/>
<name>A0A0K9P8M5_ZOSMR</name>
<dbReference type="InterPro" id="IPR019156">
    <property type="entry name" value="Ataxin-10_domain"/>
</dbReference>
<reference evidence="5" key="1">
    <citation type="journal article" date="2016" name="Nature">
        <title>The genome of the seagrass Zostera marina reveals angiosperm adaptation to the sea.</title>
        <authorList>
            <person name="Olsen J.L."/>
            <person name="Rouze P."/>
            <person name="Verhelst B."/>
            <person name="Lin Y.-C."/>
            <person name="Bayer T."/>
            <person name="Collen J."/>
            <person name="Dattolo E."/>
            <person name="De Paoli E."/>
            <person name="Dittami S."/>
            <person name="Maumus F."/>
            <person name="Michel G."/>
            <person name="Kersting A."/>
            <person name="Lauritano C."/>
            <person name="Lohaus R."/>
            <person name="Toepel M."/>
            <person name="Tonon T."/>
            <person name="Vanneste K."/>
            <person name="Amirebrahimi M."/>
            <person name="Brakel J."/>
            <person name="Bostroem C."/>
            <person name="Chovatia M."/>
            <person name="Grimwood J."/>
            <person name="Jenkins J.W."/>
            <person name="Jueterbock A."/>
            <person name="Mraz A."/>
            <person name="Stam W.T."/>
            <person name="Tice H."/>
            <person name="Bornberg-Bauer E."/>
            <person name="Green P.J."/>
            <person name="Pearson G.A."/>
            <person name="Procaccini G."/>
            <person name="Duarte C.M."/>
            <person name="Schmutz J."/>
            <person name="Reusch T.B.H."/>
            <person name="Van de Peer Y."/>
        </authorList>
    </citation>
    <scope>NUCLEOTIDE SEQUENCE [LARGE SCALE GENOMIC DNA]</scope>
    <source>
        <strain evidence="5">cv. Finnish</strain>
    </source>
</reference>
<dbReference type="OrthoDB" id="379794at2759"/>
<dbReference type="Proteomes" id="UP000036987">
    <property type="component" value="Unassembled WGS sequence"/>
</dbReference>
<dbReference type="GO" id="GO:0005829">
    <property type="term" value="C:cytosol"/>
    <property type="evidence" value="ECO:0000318"/>
    <property type="project" value="GO_Central"/>
</dbReference>
<dbReference type="Gene3D" id="1.25.10.10">
    <property type="entry name" value="Leucine-rich Repeat Variant"/>
    <property type="match status" value="2"/>
</dbReference>
<dbReference type="AlphaFoldDB" id="A0A0K9P8M5"/>
<keyword evidence="5" id="KW-1185">Reference proteome</keyword>
<dbReference type="PANTHER" id="PTHR13255:SF0">
    <property type="entry name" value="ATAXIN-10"/>
    <property type="match status" value="1"/>
</dbReference>
<accession>A0A0K9P8M5</accession>
<dbReference type="PANTHER" id="PTHR13255">
    <property type="entry name" value="ATAXIN-10"/>
    <property type="match status" value="1"/>
</dbReference>
<sequence>MEPMESIEDLESLLQASRSRQGRSILASKDLVPTLLEKISSSIHLITCLRLLRNLCAGEINNQNSFIQNGGVEVMKSTLLPSELLETSVPVDVIHVGLQLLGNVVAAGEECRCVVWSHFFGPRFFELATIMNDGVCDPLCMILYMCCCNSDGGGGTRFRMKELLGDEVGFSIVLKIITTASSVGHHGDWLVLLISRLCFQETCFLKLFSELRYFNFNKRCTNTDIGKLHFTKEQSFLLNILSENLNEGSYKDTISSDLTSTILQVLKDASSIVDFTSRGMSALPTTTPANDVLGFSLNILRDLCATNEPLDLLLSTDICNTLLELLRELEPPTIIRRSYGNGENTQQPSFLNMTGTISGNVCPYKGYRRDLVATLGNVMFEKRHIQDEIRRQDGILLLLQQCITDDDNPFLKEWAIWTLRNLLEGNLENQKVVAELEVQGPVNSPDVSAMGFRVEVDQKSRRAKLVNQ</sequence>
<keyword evidence="1" id="KW-0132">Cell division</keyword>
<dbReference type="SUPFAM" id="SSF48371">
    <property type="entry name" value="ARM repeat"/>
    <property type="match status" value="1"/>
</dbReference>
<evidence type="ECO:0000256" key="1">
    <source>
        <dbReference type="ARBA" id="ARBA00022618"/>
    </source>
</evidence>
<dbReference type="InterPro" id="IPR011989">
    <property type="entry name" value="ARM-like"/>
</dbReference>
<dbReference type="InterPro" id="IPR016024">
    <property type="entry name" value="ARM-type_fold"/>
</dbReference>